<dbReference type="InterPro" id="IPR013780">
    <property type="entry name" value="Glyco_hydro_b"/>
</dbReference>
<evidence type="ECO:0000256" key="7">
    <source>
        <dbReference type="ARBA" id="ARBA00041343"/>
    </source>
</evidence>
<dbReference type="InParanoid" id="A3LNM1"/>
<evidence type="ECO:0000256" key="4">
    <source>
        <dbReference type="ARBA" id="ARBA00022801"/>
    </source>
</evidence>
<dbReference type="GO" id="GO:0004556">
    <property type="term" value="F:alpha-amylase activity"/>
    <property type="evidence" value="ECO:0007669"/>
    <property type="project" value="TreeGrafter"/>
</dbReference>
<feature type="domain" description="Glycosyl hydrolase family 13 catalytic" evidence="9">
    <location>
        <begin position="15"/>
        <end position="436"/>
    </location>
</feature>
<evidence type="ECO:0000256" key="3">
    <source>
        <dbReference type="ARBA" id="ARBA00012741"/>
    </source>
</evidence>
<evidence type="ECO:0000313" key="11">
    <source>
        <dbReference type="Proteomes" id="UP000002258"/>
    </source>
</evidence>
<dbReference type="InterPro" id="IPR017853">
    <property type="entry name" value="GH"/>
</dbReference>
<sequence>MTIARNWWKNATVYQIWPASYKDSNGDGFGDIPGIISTLDYLKDLGVDVIWCSPMYDSPQDDMGYDISDYEKVYPKYGTNEDMQALIDETHKRGMKLVLDLVINHTSSEHAWFKESRSSKTNPKRDWYIWKPPKFDADGKRHPPNNWSSYFSGSAWEYDELTEEYYLRLFARTQPDLNWENDETRKAVYDSAMKFWLDKGIDGFRIDTAGLYSKDQRFPDCPIVYPDEEFQPSQKYSSNGPRIHEFHKEMYANVTSNYDAMTVGEVGHCSREDALKYVSAKEQEMNMIFLFNAINVGYDKADRYRYKGWTLTDFKKAIQKDSSFIEGTDAWSTVFIENHDIARSVTRFGSPKHTSKSAKLISLLESTLTGTLFIYQGQEIAMENLPRSWSIEEYKDINTVNYYKQFKEKYGNDPDFKEKEEKLMDIINLVSRDHARSPVQWDSSPHGGFTTGTPWTRVNDNYKAINVASQIDDPNSVLNFWKKSIQIRKQYQDLLIFGSFKILDFDNETVFTYVKEDENAASPKAYVVLNFSNDSVKFEKLIDGEFELVHSTTDDIDESTLSPYEGRLYIVD</sequence>
<dbReference type="Pfam" id="PF00128">
    <property type="entry name" value="Alpha-amylase"/>
    <property type="match status" value="1"/>
</dbReference>
<keyword evidence="11" id="KW-1185">Reference proteome</keyword>
<dbReference type="Gene3D" id="2.60.40.1180">
    <property type="entry name" value="Golgi alpha-mannosidase II"/>
    <property type="match status" value="1"/>
</dbReference>
<dbReference type="STRING" id="322104.A3LNM1"/>
<dbReference type="GO" id="GO:0004574">
    <property type="term" value="F:oligo-1,6-glucosidase activity"/>
    <property type="evidence" value="ECO:0007669"/>
    <property type="project" value="TreeGrafter"/>
</dbReference>
<reference evidence="10 11" key="1">
    <citation type="journal article" date="2007" name="Nat. Biotechnol.">
        <title>Genome sequence of the lignocellulose-bioconverting and xylose-fermenting yeast Pichia stipitis.</title>
        <authorList>
            <person name="Jeffries T.W."/>
            <person name="Grigoriev I.V."/>
            <person name="Grimwood J."/>
            <person name="Laplaza J.M."/>
            <person name="Aerts A."/>
            <person name="Salamov A."/>
            <person name="Schmutz J."/>
            <person name="Lindquist E."/>
            <person name="Dehal P."/>
            <person name="Shapiro H."/>
            <person name="Jin Y.S."/>
            <person name="Passoth V."/>
            <person name="Richardson P.M."/>
        </authorList>
    </citation>
    <scope>NUCLEOTIDE SEQUENCE [LARGE SCALE GENOMIC DNA]</scope>
    <source>
        <strain evidence="11">ATCC 58785 / CBS 6054 / NBRC 10063 / NRRL Y-11545</strain>
    </source>
</reference>
<dbReference type="InterPro" id="IPR006047">
    <property type="entry name" value="GH13_cat_dom"/>
</dbReference>
<comment type="similarity">
    <text evidence="2">Belongs to the glycosyl hydrolase 13 family.</text>
</comment>
<dbReference type="FunCoup" id="A3LNM1">
    <property type="interactions" value="931"/>
</dbReference>
<dbReference type="RefSeq" id="XP_001382912.2">
    <property type="nucleotide sequence ID" value="XM_001382875.1"/>
</dbReference>
<dbReference type="GO" id="GO:0005987">
    <property type="term" value="P:sucrose catabolic process"/>
    <property type="evidence" value="ECO:0007669"/>
    <property type="project" value="TreeGrafter"/>
</dbReference>
<evidence type="ECO:0000256" key="5">
    <source>
        <dbReference type="ARBA" id="ARBA00023295"/>
    </source>
</evidence>
<protein>
    <recommendedName>
        <fullName evidence="8">Alpha-glucosidase</fullName>
        <ecNumber evidence="3">3.2.1.20</ecNumber>
    </recommendedName>
    <alternativeName>
        <fullName evidence="7">Maltase</fullName>
    </alternativeName>
</protein>
<evidence type="ECO:0000259" key="9">
    <source>
        <dbReference type="SMART" id="SM00642"/>
    </source>
</evidence>
<dbReference type="KEGG" id="pic:PICST_42120"/>
<dbReference type="GO" id="GO:0004575">
    <property type="term" value="F:sucrose alpha-glucosidase activity"/>
    <property type="evidence" value="ECO:0007669"/>
    <property type="project" value="TreeGrafter"/>
</dbReference>
<evidence type="ECO:0000256" key="8">
    <source>
        <dbReference type="ARBA" id="ARBA00073730"/>
    </source>
</evidence>
<evidence type="ECO:0000256" key="1">
    <source>
        <dbReference type="ARBA" id="ARBA00001657"/>
    </source>
</evidence>
<dbReference type="GO" id="GO:0000025">
    <property type="term" value="P:maltose catabolic process"/>
    <property type="evidence" value="ECO:0007669"/>
    <property type="project" value="TreeGrafter"/>
</dbReference>
<dbReference type="OMA" id="WHNGRIN"/>
<name>A3LNM1_PICST</name>
<keyword evidence="6" id="KW-0462">Maltose metabolism</keyword>
<dbReference type="Proteomes" id="UP000002258">
    <property type="component" value="Chromosome 2"/>
</dbReference>
<dbReference type="GO" id="GO:0033934">
    <property type="term" value="F:glucan 1,4-alpha-maltotriohydrolase activity"/>
    <property type="evidence" value="ECO:0007669"/>
    <property type="project" value="TreeGrafter"/>
</dbReference>
<dbReference type="PANTHER" id="PTHR10357">
    <property type="entry name" value="ALPHA-AMYLASE FAMILY MEMBER"/>
    <property type="match status" value="1"/>
</dbReference>
<gene>
    <name evidence="10" type="primary">MAL6</name>
    <name evidence="10" type="ORF">PICST_42120</name>
</gene>
<evidence type="ECO:0000256" key="6">
    <source>
        <dbReference type="ARBA" id="ARBA00026248"/>
    </source>
</evidence>
<keyword evidence="5" id="KW-0326">Glycosidase</keyword>
<dbReference type="InterPro" id="IPR045857">
    <property type="entry name" value="O16G_dom_2"/>
</dbReference>
<keyword evidence="4" id="KW-0378">Hydrolase</keyword>
<dbReference type="AlphaFoldDB" id="A3LNM1"/>
<dbReference type="GeneID" id="4836930"/>
<dbReference type="PANTHER" id="PTHR10357:SF179">
    <property type="entry name" value="NEUTRAL AND BASIC AMINO ACID TRANSPORT PROTEIN RBAT"/>
    <property type="match status" value="1"/>
</dbReference>
<dbReference type="eggNOG" id="KOG0471">
    <property type="taxonomic scope" value="Eukaryota"/>
</dbReference>
<dbReference type="HOGENOM" id="CLU_006462_1_2_1"/>
<dbReference type="EMBL" id="CP000496">
    <property type="protein sequence ID" value="ABN64883.2"/>
    <property type="molecule type" value="Genomic_DNA"/>
</dbReference>
<proteinExistence type="inferred from homology"/>
<organism evidence="10 11">
    <name type="scientific">Scheffersomyces stipitis (strain ATCC 58785 / CBS 6054 / NBRC 10063 / NRRL Y-11545)</name>
    <name type="common">Yeast</name>
    <name type="synonym">Pichia stipitis</name>
    <dbReference type="NCBI Taxonomy" id="322104"/>
    <lineage>
        <taxon>Eukaryota</taxon>
        <taxon>Fungi</taxon>
        <taxon>Dikarya</taxon>
        <taxon>Ascomycota</taxon>
        <taxon>Saccharomycotina</taxon>
        <taxon>Pichiomycetes</taxon>
        <taxon>Debaryomycetaceae</taxon>
        <taxon>Scheffersomyces</taxon>
    </lineage>
</organism>
<dbReference type="GO" id="GO:0004558">
    <property type="term" value="F:alpha-1,4-glucosidase activity"/>
    <property type="evidence" value="ECO:0007669"/>
    <property type="project" value="UniProtKB-EC"/>
</dbReference>
<dbReference type="FunFam" id="3.20.20.80:FF:000064">
    <property type="entry name" value="Oligo-1,6-glucosidase"/>
    <property type="match status" value="1"/>
</dbReference>
<dbReference type="Gene3D" id="3.20.20.80">
    <property type="entry name" value="Glycosidases"/>
    <property type="match status" value="1"/>
</dbReference>
<dbReference type="CDD" id="cd11333">
    <property type="entry name" value="AmyAc_SI_OligoGlu_DGase"/>
    <property type="match status" value="1"/>
</dbReference>
<evidence type="ECO:0000256" key="2">
    <source>
        <dbReference type="ARBA" id="ARBA00008061"/>
    </source>
</evidence>
<accession>A3LNM1</accession>
<dbReference type="FunFam" id="3.90.400.10:FF:000003">
    <property type="entry name" value="Probable alpha-glucosidase (Maltase)"/>
    <property type="match status" value="1"/>
</dbReference>
<dbReference type="Gene3D" id="3.90.400.10">
    <property type="entry name" value="Oligo-1,6-glucosidase, Domain 2"/>
    <property type="match status" value="1"/>
</dbReference>
<dbReference type="FunFam" id="3.20.20.80:FF:000087">
    <property type="entry name" value="Oligo-1,6-glucosidase IMA1"/>
    <property type="match status" value="1"/>
</dbReference>
<dbReference type="SUPFAM" id="SSF51445">
    <property type="entry name" value="(Trans)glycosidases"/>
    <property type="match status" value="1"/>
</dbReference>
<dbReference type="SUPFAM" id="SSF51011">
    <property type="entry name" value="Glycosyl hydrolase domain"/>
    <property type="match status" value="1"/>
</dbReference>
<dbReference type="OrthoDB" id="1740265at2759"/>
<dbReference type="EC" id="3.2.1.20" evidence="3"/>
<comment type="catalytic activity">
    <reaction evidence="1">
        <text>Hydrolysis of terminal, non-reducing (1-&gt;4)-linked alpha-D-glucose residues with release of alpha-D-glucose.</text>
        <dbReference type="EC" id="3.2.1.20"/>
    </reaction>
</comment>
<evidence type="ECO:0000313" key="10">
    <source>
        <dbReference type="EMBL" id="ABN64883.2"/>
    </source>
</evidence>
<dbReference type="SMART" id="SM00642">
    <property type="entry name" value="Aamy"/>
    <property type="match status" value="1"/>
</dbReference>